<gene>
    <name evidence="1" type="ORF">SAMN04489712_101609</name>
</gene>
<accession>A0A1H5TGH0</accession>
<dbReference type="InterPro" id="IPR023393">
    <property type="entry name" value="START-like_dom_sf"/>
</dbReference>
<dbReference type="Gene3D" id="3.30.530.20">
    <property type="match status" value="1"/>
</dbReference>
<organism evidence="1 2">
    <name type="scientific">Thermomonospora echinospora</name>
    <dbReference type="NCBI Taxonomy" id="1992"/>
    <lineage>
        <taxon>Bacteria</taxon>
        <taxon>Bacillati</taxon>
        <taxon>Actinomycetota</taxon>
        <taxon>Actinomycetes</taxon>
        <taxon>Streptosporangiales</taxon>
        <taxon>Thermomonosporaceae</taxon>
        <taxon>Thermomonospora</taxon>
    </lineage>
</organism>
<dbReference type="OrthoDB" id="6024794at2"/>
<evidence type="ECO:0000313" key="2">
    <source>
        <dbReference type="Proteomes" id="UP000236723"/>
    </source>
</evidence>
<dbReference type="Proteomes" id="UP000236723">
    <property type="component" value="Unassembled WGS sequence"/>
</dbReference>
<dbReference type="AlphaFoldDB" id="A0A1H5TGH0"/>
<dbReference type="Pfam" id="PF10604">
    <property type="entry name" value="Polyketide_cyc2"/>
    <property type="match status" value="1"/>
</dbReference>
<dbReference type="EMBL" id="FNVO01000001">
    <property type="protein sequence ID" value="SEF61864.1"/>
    <property type="molecule type" value="Genomic_DNA"/>
</dbReference>
<dbReference type="PANTHER" id="PTHR39332">
    <property type="entry name" value="BLL4707 PROTEIN"/>
    <property type="match status" value="1"/>
</dbReference>
<proteinExistence type="predicted"/>
<keyword evidence="2" id="KW-1185">Reference proteome</keyword>
<protein>
    <submittedName>
        <fullName evidence="1">Polyketide cyclase / dehydrase and lipid transport</fullName>
    </submittedName>
</protein>
<dbReference type="CDD" id="cd07821">
    <property type="entry name" value="PYR_PYL_RCAR_like"/>
    <property type="match status" value="1"/>
</dbReference>
<dbReference type="PANTHER" id="PTHR39332:SF7">
    <property type="entry name" value="SRPBCC FAMILY PROTEIN"/>
    <property type="match status" value="1"/>
</dbReference>
<dbReference type="RefSeq" id="WP_103936015.1">
    <property type="nucleotide sequence ID" value="NZ_FNVO01000001.1"/>
</dbReference>
<dbReference type="SUPFAM" id="SSF55961">
    <property type="entry name" value="Bet v1-like"/>
    <property type="match status" value="1"/>
</dbReference>
<name>A0A1H5TGH0_9ACTN</name>
<reference evidence="2" key="1">
    <citation type="submission" date="2016-10" db="EMBL/GenBank/DDBJ databases">
        <authorList>
            <person name="Varghese N."/>
            <person name="Submissions S."/>
        </authorList>
    </citation>
    <scope>NUCLEOTIDE SEQUENCE [LARGE SCALE GENOMIC DNA]</scope>
    <source>
        <strain evidence="2">DSM 43163</strain>
    </source>
</reference>
<evidence type="ECO:0000313" key="1">
    <source>
        <dbReference type="EMBL" id="SEF61864.1"/>
    </source>
</evidence>
<dbReference type="InterPro" id="IPR019587">
    <property type="entry name" value="Polyketide_cyclase/dehydratase"/>
</dbReference>
<sequence length="144" mass="15641">MPMSYASAVINASAEEVWAYLRDGGNLAEWRPGIATCAIEDGGPADRVGSVRRLIGVGDSVFRERLTLLDDAARCCSYDILDCPLPVRDCRATIRVAPVTDTGQAFVEWRAEFAADAADERAMAVTFDRAVLGSGLDLLRRRFG</sequence>